<dbReference type="Proteomes" id="UP001201844">
    <property type="component" value="Unassembled WGS sequence"/>
</dbReference>
<comment type="similarity">
    <text evidence="1">Belongs to the bacterial solute-binding protein ModA family.</text>
</comment>
<dbReference type="Gene3D" id="3.40.190.10">
    <property type="entry name" value="Periplasmic binding protein-like II"/>
    <property type="match status" value="2"/>
</dbReference>
<dbReference type="NCBIfam" id="TIGR01256">
    <property type="entry name" value="modA"/>
    <property type="match status" value="1"/>
</dbReference>
<reference evidence="4 5" key="1">
    <citation type="submission" date="2022-02" db="EMBL/GenBank/DDBJ databases">
        <title>Shinella B3.7 sp. nov., isolated from Sediment (Zhairuo Island).</title>
        <authorList>
            <person name="Chen G."/>
        </authorList>
    </citation>
    <scope>NUCLEOTIDE SEQUENCE [LARGE SCALE GENOMIC DNA]</scope>
    <source>
        <strain evidence="4 5">B3.7</strain>
        <plasmid evidence="4">unnamed</plasmid>
    </source>
</reference>
<keyword evidence="3" id="KW-0732">Signal</keyword>
<keyword evidence="4" id="KW-0614">Plasmid</keyword>
<gene>
    <name evidence="4" type="primary">modA</name>
    <name evidence="4" type="ORF">MKI86_20980</name>
</gene>
<proteinExistence type="inferred from homology"/>
<evidence type="ECO:0000256" key="2">
    <source>
        <dbReference type="ARBA" id="ARBA00022723"/>
    </source>
</evidence>
<dbReference type="PANTHER" id="PTHR30632">
    <property type="entry name" value="MOLYBDATE-BINDING PERIPLASMIC PROTEIN"/>
    <property type="match status" value="1"/>
</dbReference>
<keyword evidence="5" id="KW-1185">Reference proteome</keyword>
<dbReference type="PIRSF" id="PIRSF004846">
    <property type="entry name" value="ModA"/>
    <property type="match status" value="1"/>
</dbReference>
<dbReference type="PANTHER" id="PTHR30632:SF17">
    <property type="entry name" value="MOLYBDATE-BINDING PROTEIN MODA"/>
    <property type="match status" value="1"/>
</dbReference>
<dbReference type="Pfam" id="PF13531">
    <property type="entry name" value="SBP_bac_11"/>
    <property type="match status" value="1"/>
</dbReference>
<protein>
    <submittedName>
        <fullName evidence="4">Molybdate ABC transporter substrate-binding protein</fullName>
    </submittedName>
</protein>
<accession>A0ABT0CSN8</accession>
<dbReference type="CDD" id="cd13536">
    <property type="entry name" value="PBP2_EcModA"/>
    <property type="match status" value="1"/>
</dbReference>
<comment type="caution">
    <text evidence="4">The sequence shown here is derived from an EMBL/GenBank/DDBJ whole genome shotgun (WGS) entry which is preliminary data.</text>
</comment>
<keyword evidence="2" id="KW-0479">Metal-binding</keyword>
<geneLocation type="plasmid" evidence="4">
    <name>unnamed</name>
</geneLocation>
<sequence length="237" mass="24501">MPAAAAEKVTVFAAASLKNALDAANAAWQAESGNETAVSYAASSALAKQIEAAAPADLFISADLAWMDYVAEKKLIKDDTRSNLLGNRIVLVVPKDKAEAVDIKEGFDLAGLVGDGKLAMGAVDSVPAGKYGKAALEKLGVWSSVEGKVAGAESVRAALALVSRGEAPYGIVYETDAAADPGVAVVGTFPEESHPPIIYPVAILSESRSPAAAAYLDFLKSEKAAPFFTQQGFTILK</sequence>
<dbReference type="InterPro" id="IPR050682">
    <property type="entry name" value="ModA/WtpA"/>
</dbReference>
<dbReference type="NCBIfam" id="NF007958">
    <property type="entry name" value="PRK10677.1"/>
    <property type="match status" value="1"/>
</dbReference>
<organism evidence="4 5">
    <name type="scientific">Shinella sedimenti</name>
    <dbReference type="NCBI Taxonomy" id="2919913"/>
    <lineage>
        <taxon>Bacteria</taxon>
        <taxon>Pseudomonadati</taxon>
        <taxon>Pseudomonadota</taxon>
        <taxon>Alphaproteobacteria</taxon>
        <taxon>Hyphomicrobiales</taxon>
        <taxon>Rhizobiaceae</taxon>
        <taxon>Shinella</taxon>
    </lineage>
</organism>
<dbReference type="EMBL" id="JAKVIN010000009">
    <property type="protein sequence ID" value="MCJ8151621.1"/>
    <property type="molecule type" value="Genomic_DNA"/>
</dbReference>
<evidence type="ECO:0000256" key="3">
    <source>
        <dbReference type="ARBA" id="ARBA00022729"/>
    </source>
</evidence>
<name>A0ABT0CSN8_9HYPH</name>
<evidence type="ECO:0000256" key="1">
    <source>
        <dbReference type="ARBA" id="ARBA00009175"/>
    </source>
</evidence>
<dbReference type="SUPFAM" id="SSF53850">
    <property type="entry name" value="Periplasmic binding protein-like II"/>
    <property type="match status" value="1"/>
</dbReference>
<dbReference type="InterPro" id="IPR005950">
    <property type="entry name" value="ModA"/>
</dbReference>
<evidence type="ECO:0000313" key="4">
    <source>
        <dbReference type="EMBL" id="MCJ8151621.1"/>
    </source>
</evidence>
<evidence type="ECO:0000313" key="5">
    <source>
        <dbReference type="Proteomes" id="UP001201844"/>
    </source>
</evidence>